<keyword evidence="2" id="KW-0677">Repeat</keyword>
<proteinExistence type="predicted"/>
<dbReference type="Gene3D" id="3.30.160.60">
    <property type="entry name" value="Classic Zinc Finger"/>
    <property type="match status" value="2"/>
</dbReference>
<feature type="compositionally biased region" description="Polar residues" evidence="8">
    <location>
        <begin position="86"/>
        <end position="95"/>
    </location>
</feature>
<protein>
    <submittedName>
        <fullName evidence="12">Neurofilament heavy polypeptide-like</fullName>
    </submittedName>
</protein>
<dbReference type="Gene3D" id="6.20.210.20">
    <property type="entry name" value="THAP domain"/>
    <property type="match status" value="1"/>
</dbReference>
<evidence type="ECO:0000259" key="10">
    <source>
        <dbReference type="PROSITE" id="PS50950"/>
    </source>
</evidence>
<evidence type="ECO:0000256" key="6">
    <source>
        <dbReference type="PROSITE-ProRule" id="PRU00042"/>
    </source>
</evidence>
<feature type="compositionally biased region" description="Basic and acidic residues" evidence="8">
    <location>
        <begin position="671"/>
        <end position="686"/>
    </location>
</feature>
<feature type="region of interest" description="Disordered" evidence="8">
    <location>
        <begin position="426"/>
        <end position="458"/>
    </location>
</feature>
<reference evidence="12" key="1">
    <citation type="submission" date="2025-08" db="UniProtKB">
        <authorList>
            <consortium name="RefSeq"/>
        </authorList>
    </citation>
    <scope>IDENTIFICATION</scope>
    <source>
        <tissue evidence="12">Whole larval tissue</tissue>
    </source>
</reference>
<organism evidence="11 12">
    <name type="scientific">Spodoptera frugiperda</name>
    <name type="common">Fall armyworm</name>
    <dbReference type="NCBI Taxonomy" id="7108"/>
    <lineage>
        <taxon>Eukaryota</taxon>
        <taxon>Metazoa</taxon>
        <taxon>Ecdysozoa</taxon>
        <taxon>Arthropoda</taxon>
        <taxon>Hexapoda</taxon>
        <taxon>Insecta</taxon>
        <taxon>Pterygota</taxon>
        <taxon>Neoptera</taxon>
        <taxon>Endopterygota</taxon>
        <taxon>Lepidoptera</taxon>
        <taxon>Glossata</taxon>
        <taxon>Ditrysia</taxon>
        <taxon>Noctuoidea</taxon>
        <taxon>Noctuidae</taxon>
        <taxon>Amphipyrinae</taxon>
        <taxon>Spodoptera</taxon>
    </lineage>
</organism>
<evidence type="ECO:0000256" key="2">
    <source>
        <dbReference type="ARBA" id="ARBA00022737"/>
    </source>
</evidence>
<dbReference type="Pfam" id="PF05485">
    <property type="entry name" value="THAP"/>
    <property type="match status" value="1"/>
</dbReference>
<keyword evidence="3 6" id="KW-0863">Zinc-finger</keyword>
<feature type="compositionally biased region" description="Basic and acidic residues" evidence="8">
    <location>
        <begin position="223"/>
        <end position="258"/>
    </location>
</feature>
<sequence>MGPCCVEGCELTTEETFYFEFPTSRTLRRKWLELIPIPGKLLLGTVVCSRHFSTSDYENVRGKVRLKSKVVPSLLLDAKKPPPNDTSPNEATSPAPTKEDKQKSPPPKPAKSPSPEKEQAKSPTEQEVAPTEKARSHTKRARSSIQQDKAVSPTKRDRLPSERDRSPKEPNRLSKERDRSSKERNSSSKERDSSSKDRDSSSKERDRSPKEPDSSSNNQDRSPNNRDRSSKERDSSSNNRDRSPNNRDRSPTERDRSPVHPPKARSPSPTKPETTEVPSLMDAEKLIDDLQKEALSNKTKVGKKHNGVSRERVPLVQSAPPPPPAPPIDQKEDIEDMITNYHIKNKVPNPALLADLAPPQPETGGCPPLPPPLSETIEIEDMKEAEPVFIELSVDKDGTTTGGGNEDCLMVLESVQVDVDPSTLLLAQDDEYYRDEEEPKNDNRKDDPISLLTSSDEDDVILQEPHIDTVEVSDETDEDDKPLVTLVKNKPTKKMKVLKKKPKDGRRKFRWSLCDFYCVHCHYSTNDSLEYNKHLSTHSTVLQVCSICSYTSASKSNFARHTRNHKVEKKFKCHLCEYKARHKMSLIYHLKSHDPQELNAAPTLANFICKNCNYRSSDKVKIFRHLQTCDGIKRHYCDNCDYVTKKRSDLKRHRSRKHPEECADEDGDIDCEPKSNGDKTVVRLVE</sequence>
<dbReference type="PROSITE" id="PS50157">
    <property type="entry name" value="ZINC_FINGER_C2H2_2"/>
    <property type="match status" value="1"/>
</dbReference>
<dbReference type="SMART" id="SM00355">
    <property type="entry name" value="ZnF_C2H2"/>
    <property type="match status" value="5"/>
</dbReference>
<feature type="region of interest" description="Disordered" evidence="8">
    <location>
        <begin position="653"/>
        <end position="686"/>
    </location>
</feature>
<keyword evidence="5 7" id="KW-0238">DNA-binding</keyword>
<dbReference type="OrthoDB" id="7312725at2759"/>
<feature type="domain" description="THAP-type" evidence="10">
    <location>
        <begin position="1"/>
        <end position="75"/>
    </location>
</feature>
<evidence type="ECO:0000313" key="12">
    <source>
        <dbReference type="RefSeq" id="XP_050559316.1"/>
    </source>
</evidence>
<evidence type="ECO:0000256" key="4">
    <source>
        <dbReference type="ARBA" id="ARBA00022833"/>
    </source>
</evidence>
<dbReference type="GO" id="GO:0003677">
    <property type="term" value="F:DNA binding"/>
    <property type="evidence" value="ECO:0007669"/>
    <property type="project" value="UniProtKB-UniRule"/>
</dbReference>
<dbReference type="SUPFAM" id="SSF57667">
    <property type="entry name" value="beta-beta-alpha zinc fingers"/>
    <property type="match status" value="2"/>
</dbReference>
<feature type="domain" description="C2H2-type" evidence="9">
    <location>
        <begin position="543"/>
        <end position="570"/>
    </location>
</feature>
<feature type="compositionally biased region" description="Basic and acidic residues" evidence="8">
    <location>
        <begin position="154"/>
        <end position="213"/>
    </location>
</feature>
<dbReference type="PROSITE" id="PS50950">
    <property type="entry name" value="ZF_THAP"/>
    <property type="match status" value="1"/>
</dbReference>
<dbReference type="Proteomes" id="UP000829999">
    <property type="component" value="Chromosome 24"/>
</dbReference>
<dbReference type="GO" id="GO:0045944">
    <property type="term" value="P:positive regulation of transcription by RNA polymerase II"/>
    <property type="evidence" value="ECO:0007669"/>
    <property type="project" value="TreeGrafter"/>
</dbReference>
<dbReference type="RefSeq" id="XP_050559316.1">
    <property type="nucleotide sequence ID" value="XM_050703359.1"/>
</dbReference>
<feature type="compositionally biased region" description="Basic and acidic residues" evidence="8">
    <location>
        <begin position="282"/>
        <end position="292"/>
    </location>
</feature>
<evidence type="ECO:0000256" key="7">
    <source>
        <dbReference type="PROSITE-ProRule" id="PRU00309"/>
    </source>
</evidence>
<dbReference type="GeneID" id="118278816"/>
<evidence type="ECO:0000256" key="5">
    <source>
        <dbReference type="ARBA" id="ARBA00023125"/>
    </source>
</evidence>
<accession>A0A9R0E4X0</accession>
<dbReference type="PANTHER" id="PTHR24403">
    <property type="entry name" value="ZINC FINGER PROTEIN"/>
    <property type="match status" value="1"/>
</dbReference>
<dbReference type="AlphaFoldDB" id="A0A9R0E4X0"/>
<gene>
    <name evidence="12" type="primary">LOC118278816</name>
</gene>
<feature type="region of interest" description="Disordered" evidence="8">
    <location>
        <begin position="352"/>
        <end position="374"/>
    </location>
</feature>
<feature type="compositionally biased region" description="Low complexity" evidence="8">
    <location>
        <begin position="352"/>
        <end position="366"/>
    </location>
</feature>
<dbReference type="GO" id="GO:0005634">
    <property type="term" value="C:nucleus"/>
    <property type="evidence" value="ECO:0007669"/>
    <property type="project" value="TreeGrafter"/>
</dbReference>
<keyword evidence="1" id="KW-0479">Metal-binding</keyword>
<dbReference type="InterPro" id="IPR050688">
    <property type="entry name" value="Zinc_finger/UBP_domain"/>
</dbReference>
<feature type="compositionally biased region" description="Acidic residues" evidence="8">
    <location>
        <begin position="428"/>
        <end position="439"/>
    </location>
</feature>
<dbReference type="InterPro" id="IPR006612">
    <property type="entry name" value="THAP_Znf"/>
</dbReference>
<dbReference type="InterPro" id="IPR036236">
    <property type="entry name" value="Znf_C2H2_sf"/>
</dbReference>
<dbReference type="GO" id="GO:0008270">
    <property type="term" value="F:zinc ion binding"/>
    <property type="evidence" value="ECO:0007669"/>
    <property type="project" value="UniProtKB-KW"/>
</dbReference>
<dbReference type="SMART" id="SM00980">
    <property type="entry name" value="THAP"/>
    <property type="match status" value="1"/>
</dbReference>
<dbReference type="SUPFAM" id="SSF57716">
    <property type="entry name" value="Glucocorticoid receptor-like (DNA-binding domain)"/>
    <property type="match status" value="1"/>
</dbReference>
<evidence type="ECO:0000256" key="3">
    <source>
        <dbReference type="ARBA" id="ARBA00022771"/>
    </source>
</evidence>
<evidence type="ECO:0000256" key="8">
    <source>
        <dbReference type="SAM" id="MobiDB-lite"/>
    </source>
</evidence>
<name>A0A9R0E4X0_SPOFR</name>
<dbReference type="InterPro" id="IPR038441">
    <property type="entry name" value="THAP_Znf_sf"/>
</dbReference>
<evidence type="ECO:0000256" key="1">
    <source>
        <dbReference type="ARBA" id="ARBA00022723"/>
    </source>
</evidence>
<feature type="region of interest" description="Disordered" evidence="8">
    <location>
        <begin position="75"/>
        <end position="331"/>
    </location>
</feature>
<keyword evidence="11" id="KW-1185">Reference proteome</keyword>
<keyword evidence="4" id="KW-0862">Zinc</keyword>
<dbReference type="InterPro" id="IPR013087">
    <property type="entry name" value="Znf_C2H2_type"/>
</dbReference>
<dbReference type="PANTHER" id="PTHR24403:SF109">
    <property type="entry name" value="ZINC FINGER PROTEIN 845-LIKE"/>
    <property type="match status" value="1"/>
</dbReference>
<evidence type="ECO:0000259" key="9">
    <source>
        <dbReference type="PROSITE" id="PS50157"/>
    </source>
</evidence>
<evidence type="ECO:0000313" key="11">
    <source>
        <dbReference type="Proteomes" id="UP000829999"/>
    </source>
</evidence>